<dbReference type="InterPro" id="IPR045478">
    <property type="entry name" value="Exportin-5_C"/>
</dbReference>
<dbReference type="InterPro" id="IPR016024">
    <property type="entry name" value="ARM-type_fold"/>
</dbReference>
<dbReference type="SUPFAM" id="SSF48371">
    <property type="entry name" value="ARM repeat"/>
    <property type="match status" value="1"/>
</dbReference>
<accession>A0A4S9M1I5</accession>
<dbReference type="GO" id="GO:0006611">
    <property type="term" value="P:protein export from nucleus"/>
    <property type="evidence" value="ECO:0007669"/>
    <property type="project" value="InterPro"/>
</dbReference>
<dbReference type="InterPro" id="IPR011989">
    <property type="entry name" value="ARM-like"/>
</dbReference>
<dbReference type="PANTHER" id="PTHR11223:SF3">
    <property type="entry name" value="EXPORTIN-5"/>
    <property type="match status" value="1"/>
</dbReference>
<proteinExistence type="predicted"/>
<dbReference type="GO" id="GO:0005737">
    <property type="term" value="C:cytoplasm"/>
    <property type="evidence" value="ECO:0007669"/>
    <property type="project" value="TreeGrafter"/>
</dbReference>
<feature type="domain" description="Exportin-5 C-terminal" evidence="2">
    <location>
        <begin position="347"/>
        <end position="1191"/>
    </location>
</feature>
<dbReference type="PANTHER" id="PTHR11223">
    <property type="entry name" value="EXPORTIN 1/5"/>
    <property type="match status" value="1"/>
</dbReference>
<evidence type="ECO:0000313" key="4">
    <source>
        <dbReference type="Proteomes" id="UP000306584"/>
    </source>
</evidence>
<dbReference type="AlphaFoldDB" id="A0A4S9M1I5"/>
<evidence type="ECO:0000313" key="3">
    <source>
        <dbReference type="EMBL" id="THY36267.1"/>
    </source>
</evidence>
<evidence type="ECO:0000256" key="1">
    <source>
        <dbReference type="SAM" id="MobiDB-lite"/>
    </source>
</evidence>
<dbReference type="GO" id="GO:0042565">
    <property type="term" value="C:RNA nuclear export complex"/>
    <property type="evidence" value="ECO:0007669"/>
    <property type="project" value="TreeGrafter"/>
</dbReference>
<feature type="region of interest" description="Disordered" evidence="1">
    <location>
        <begin position="1216"/>
        <end position="1240"/>
    </location>
</feature>
<dbReference type="GO" id="GO:0003723">
    <property type="term" value="F:RNA binding"/>
    <property type="evidence" value="ECO:0007669"/>
    <property type="project" value="TreeGrafter"/>
</dbReference>
<feature type="compositionally biased region" description="Basic and acidic residues" evidence="1">
    <location>
        <begin position="1216"/>
        <end position="1226"/>
    </location>
</feature>
<dbReference type="GO" id="GO:0005049">
    <property type="term" value="F:nuclear export signal receptor activity"/>
    <property type="evidence" value="ECO:0007669"/>
    <property type="project" value="InterPro"/>
</dbReference>
<dbReference type="Proteomes" id="UP000306584">
    <property type="component" value="Unassembled WGS sequence"/>
</dbReference>
<dbReference type="Pfam" id="PF19273">
    <property type="entry name" value="Exportin-5"/>
    <property type="match status" value="1"/>
</dbReference>
<evidence type="ECO:0000259" key="2">
    <source>
        <dbReference type="Pfam" id="PF19273"/>
    </source>
</evidence>
<dbReference type="Gene3D" id="1.25.10.10">
    <property type="entry name" value="Leucine-rich Repeat Variant"/>
    <property type="match status" value="1"/>
</dbReference>
<protein>
    <recommendedName>
        <fullName evidence="2">Exportin-5 C-terminal domain-containing protein</fullName>
    </recommendedName>
</protein>
<dbReference type="GO" id="GO:0005634">
    <property type="term" value="C:nucleus"/>
    <property type="evidence" value="ECO:0007669"/>
    <property type="project" value="TreeGrafter"/>
</dbReference>
<dbReference type="InterPro" id="IPR045065">
    <property type="entry name" value="XPO1/5"/>
</dbReference>
<sequence length="1240" mass="139300">MTLSQITQALEATYDARSTNDTRRAALEFLDGAKKQPDAPQHGYTLASDASQQPAIRHFGLSLLEFALRYKWDEYGQSEAETLRSWILNLAQNVSESDPQYFRNKVASLWVEVAKRCWAADWLDMDALLMALWDTSDNRKQLVYRQMVLYILECLSEDICNREDPVAGLRQEVLGQSLNEIVIPSQLYQDHLESRGSSQNVRHTQDGWLANMCAFLFQCSTVISQGDQRVVTSATKTLEAMRPTVTWLSLRALTESQCVQSLYKMLAAGDAAVQTVIIVAAPLTAQSGLSRLQATIEVLQAILSRPYNSHFHEPWSEIMHTVLQPDHIELLKNIHLSCNTSADDIDEPKYTLQKKLSEVLSILGDAAASNPEILATPETCTALVDVMMLAFQHDSLLVSIPVLHSFTKLLVAKNPTISSAMGQRVAVLLGTCSQRLIKYESLSHEELPVILYLNEDFENPPELHSFLGNYRRYCIAVIESIAFYMPQEAVGHILDQTVQIIDTICQEFRPPFPSTGPAKTPIPVLQLESQASVLRSTMNGFIQWYGKASRPDSKSDQHTTNNIYGVTLTSLRDFCYKLMTMRPQHPEIARLTTHIAVNVLVKTLQGQPELVVKILDYCLSLQYPDDGSNKDYSAAVKNFQGARLGEMQRIAMSFPDYLLDVYSDLEARVNTLMSAEGSDERTKWGLQSFLFIIVHRASAVDSQARLARLEQIIQPVVETWQDPQLTEALSTFSGFCNVVGLGGLPEYLTAQRYASVQDWSNQPLDQEGKARQTDVQMKVMRLPLNATKNLLAATTEKLKESSREYQTGSQVWGQAMQAMLSNVLQMTRHATSFPNRENWSNFPPGLQMVMQKMLVDRFWQAGISNESRDEFYARIAESGDTYEGFASAIRGIPRQIRDWCYHIIYGMTRFEEEFFGLKELPVPLAEALLTDASSLSTHHLQRLIALVERLVQRCPPHHRRHFMPPILSLFFSQTDKKISAEWEVIERSSTQSVEGEDQLSDEMKAESVLRATTYAVVSFASTLLDQRPTDATPSAHPQAALLMRTLILSEPSVLEPLILFCTHALRMRDSRCCTLICRILRSILPSFTANEPPAPQVREFISTEVLKACITSLNEPYFADIQRDLANLIANILALYSPLTPTGRDILLSLPDMSAQKVDSAIERIVASASERTQRVLVLELLEGVRGVSIHEMGKIDRRDGKGKKSALMMQYMQVEEKSGGGKREQSPQLEGMAEMFGGD</sequence>
<dbReference type="EMBL" id="QZBD01000008">
    <property type="protein sequence ID" value="THY36267.1"/>
    <property type="molecule type" value="Genomic_DNA"/>
</dbReference>
<comment type="caution">
    <text evidence="3">The sequence shown here is derived from an EMBL/GenBank/DDBJ whole genome shotgun (WGS) entry which is preliminary data.</text>
</comment>
<reference evidence="3 4" key="1">
    <citation type="submission" date="2018-10" db="EMBL/GenBank/DDBJ databases">
        <title>Fifty Aureobasidium pullulans genomes reveal a recombining polyextremotolerant generalist.</title>
        <authorList>
            <person name="Gostincar C."/>
            <person name="Turk M."/>
            <person name="Zajc J."/>
            <person name="Gunde-Cimerman N."/>
        </authorList>
    </citation>
    <scope>NUCLEOTIDE SEQUENCE [LARGE SCALE GENOMIC DNA]</scope>
    <source>
        <strain evidence="3 4">EXF-6604</strain>
    </source>
</reference>
<organism evidence="3 4">
    <name type="scientific">Aureobasidium pullulans</name>
    <name type="common">Black yeast</name>
    <name type="synonym">Pullularia pullulans</name>
    <dbReference type="NCBI Taxonomy" id="5580"/>
    <lineage>
        <taxon>Eukaryota</taxon>
        <taxon>Fungi</taxon>
        <taxon>Dikarya</taxon>
        <taxon>Ascomycota</taxon>
        <taxon>Pezizomycotina</taxon>
        <taxon>Dothideomycetes</taxon>
        <taxon>Dothideomycetidae</taxon>
        <taxon>Dothideales</taxon>
        <taxon>Saccotheciaceae</taxon>
        <taxon>Aureobasidium</taxon>
    </lineage>
</organism>
<dbReference type="GO" id="GO:0006405">
    <property type="term" value="P:RNA export from nucleus"/>
    <property type="evidence" value="ECO:0007669"/>
    <property type="project" value="TreeGrafter"/>
</dbReference>
<gene>
    <name evidence="3" type="ORF">D6D01_00590</name>
</gene>
<name>A0A4S9M1I5_AURPU</name>